<evidence type="ECO:0000313" key="3">
    <source>
        <dbReference type="EMBL" id="KAG2433316.1"/>
    </source>
</evidence>
<feature type="coiled-coil region" evidence="1">
    <location>
        <begin position="658"/>
        <end position="685"/>
    </location>
</feature>
<feature type="coiled-coil region" evidence="1">
    <location>
        <begin position="277"/>
        <end position="340"/>
    </location>
</feature>
<organism evidence="3 4">
    <name type="scientific">Chlamydomonas incerta</name>
    <dbReference type="NCBI Taxonomy" id="51695"/>
    <lineage>
        <taxon>Eukaryota</taxon>
        <taxon>Viridiplantae</taxon>
        <taxon>Chlorophyta</taxon>
        <taxon>core chlorophytes</taxon>
        <taxon>Chlorophyceae</taxon>
        <taxon>CS clade</taxon>
        <taxon>Chlamydomonadales</taxon>
        <taxon>Chlamydomonadaceae</taxon>
        <taxon>Chlamydomonas</taxon>
    </lineage>
</organism>
<evidence type="ECO:0000313" key="4">
    <source>
        <dbReference type="Proteomes" id="UP000650467"/>
    </source>
</evidence>
<keyword evidence="2" id="KW-0732">Signal</keyword>
<keyword evidence="4" id="KW-1185">Reference proteome</keyword>
<proteinExistence type="predicted"/>
<dbReference type="AlphaFoldDB" id="A0A835W262"/>
<dbReference type="OrthoDB" id="536822at2759"/>
<name>A0A835W262_CHLIN</name>
<dbReference type="EMBL" id="JAEHOC010000019">
    <property type="protein sequence ID" value="KAG2433316.1"/>
    <property type="molecule type" value="Genomic_DNA"/>
</dbReference>
<comment type="caution">
    <text evidence="3">The sequence shown here is derived from an EMBL/GenBank/DDBJ whole genome shotgun (WGS) entry which is preliminary data.</text>
</comment>
<feature type="signal peptide" evidence="2">
    <location>
        <begin position="1"/>
        <end position="19"/>
    </location>
</feature>
<evidence type="ECO:0000256" key="1">
    <source>
        <dbReference type="SAM" id="Coils"/>
    </source>
</evidence>
<dbReference type="Proteomes" id="UP000650467">
    <property type="component" value="Unassembled WGS sequence"/>
</dbReference>
<sequence>MAATVSATLLGLLQSSGQAERLGLAQDAFDTIQHQPVFQHFAGVLSNDVHFVSPEDEELAARHHHYEDPGVEDATLDRLVDMYLTDREAFNADPVASELRSEIESLLKQGQLERQAEEHLARSRMHVSTLQEASSVTRQQQQQAEQGLARLTRAKEHQLAQAAAANAADNASVHAVQECGHAMQDLLRQRPEEWLLLAQPLDDIVAAERLTAAEVAKAKEQQLNPAQLARRVAEQEAAQGALPDMPFGPSATRMLAGLTTEQYVGVAEKAEACAQRGRDVRDRAERLKAELAGLTRQRLLLEQAARGELPVPHDLVGGSEAQLAAEAERLRVEVLALQESDTRHDLLDQVAAKSTAQVKKALWLVRHQQLGYMIALQKQLLEVQMGQWARVEVLQMVRSEERRSLTDLWAALQKLAQELDAAVRASAADAADAASWTQHAEHDAALASSAGATALLGTEAALCAQFAVFDAERQLLSRLAAAAAAAADGGHSASPGSSLDAQASASAASLSISASASAGAGLLGLGGGLAAAMGLGGGGGVGLGGGGTSGNAFLDSVMADPSQRTVCQLAAAVEATAGLMARLQATLAARLGGTLPRMMAAGEAGVEEARAVLACPAESSVAFTPMTSSSASASSASSAAGATAAWPVLRDPAFEAELAALREDLAGLTAEITRYTQRANLLAQESKAQSEQARAERGVLAGFWNAPERLSRDTQALRDRLGALLLAAGAH</sequence>
<evidence type="ECO:0008006" key="5">
    <source>
        <dbReference type="Google" id="ProtNLM"/>
    </source>
</evidence>
<gene>
    <name evidence="3" type="ORF">HXX76_008382</name>
</gene>
<keyword evidence="1" id="KW-0175">Coiled coil</keyword>
<evidence type="ECO:0000256" key="2">
    <source>
        <dbReference type="SAM" id="SignalP"/>
    </source>
</evidence>
<protein>
    <recommendedName>
        <fullName evidence="5">HAUS augmin-like complex subunit 3 N-terminal domain-containing protein</fullName>
    </recommendedName>
</protein>
<feature type="chain" id="PRO_5032461437" description="HAUS augmin-like complex subunit 3 N-terminal domain-containing protein" evidence="2">
    <location>
        <begin position="20"/>
        <end position="731"/>
    </location>
</feature>
<reference evidence="3" key="1">
    <citation type="journal article" date="2020" name="bioRxiv">
        <title>Comparative genomics of Chlamydomonas.</title>
        <authorList>
            <person name="Craig R.J."/>
            <person name="Hasan A.R."/>
            <person name="Ness R.W."/>
            <person name="Keightley P.D."/>
        </authorList>
    </citation>
    <scope>NUCLEOTIDE SEQUENCE</scope>
    <source>
        <strain evidence="3">SAG 7.73</strain>
    </source>
</reference>
<accession>A0A835W262</accession>